<evidence type="ECO:0000256" key="1">
    <source>
        <dbReference type="SAM" id="MobiDB-lite"/>
    </source>
</evidence>
<dbReference type="GeneID" id="89927981"/>
<organism evidence="3 4">
    <name type="scientific">Saxophila tyrrhenica</name>
    <dbReference type="NCBI Taxonomy" id="1690608"/>
    <lineage>
        <taxon>Eukaryota</taxon>
        <taxon>Fungi</taxon>
        <taxon>Dikarya</taxon>
        <taxon>Ascomycota</taxon>
        <taxon>Pezizomycotina</taxon>
        <taxon>Dothideomycetes</taxon>
        <taxon>Dothideomycetidae</taxon>
        <taxon>Mycosphaerellales</taxon>
        <taxon>Extremaceae</taxon>
        <taxon>Saxophila</taxon>
    </lineage>
</organism>
<feature type="region of interest" description="Disordered" evidence="1">
    <location>
        <begin position="422"/>
        <end position="495"/>
    </location>
</feature>
<comment type="caution">
    <text evidence="3">The sequence shown here is derived from an EMBL/GenBank/DDBJ whole genome shotgun (WGS) entry which is preliminary data.</text>
</comment>
<feature type="transmembrane region" description="Helical" evidence="2">
    <location>
        <begin position="15"/>
        <end position="36"/>
    </location>
</feature>
<feature type="compositionally biased region" description="Polar residues" evidence="1">
    <location>
        <begin position="297"/>
        <end position="316"/>
    </location>
</feature>
<keyword evidence="4" id="KW-1185">Reference proteome</keyword>
<evidence type="ECO:0000256" key="2">
    <source>
        <dbReference type="SAM" id="Phobius"/>
    </source>
</evidence>
<feature type="compositionally biased region" description="Low complexity" evidence="1">
    <location>
        <begin position="475"/>
        <end position="484"/>
    </location>
</feature>
<feature type="compositionally biased region" description="Basic residues" evidence="1">
    <location>
        <begin position="485"/>
        <end position="495"/>
    </location>
</feature>
<name>A0AAV9P8C7_9PEZI</name>
<gene>
    <name evidence="3" type="ORF">LTR77_006641</name>
</gene>
<dbReference type="PANTHER" id="PTHR40623">
    <property type="entry name" value="INTEGRAL MEMBRANE PROTEIN"/>
    <property type="match status" value="1"/>
</dbReference>
<feature type="region of interest" description="Disordered" evidence="1">
    <location>
        <begin position="269"/>
        <end position="319"/>
    </location>
</feature>
<reference evidence="3 4" key="1">
    <citation type="submission" date="2023-08" db="EMBL/GenBank/DDBJ databases">
        <title>Black Yeasts Isolated from many extreme environments.</title>
        <authorList>
            <person name="Coleine C."/>
            <person name="Stajich J.E."/>
            <person name="Selbmann L."/>
        </authorList>
    </citation>
    <scope>NUCLEOTIDE SEQUENCE [LARGE SCALE GENOMIC DNA]</scope>
    <source>
        <strain evidence="3 4">CCFEE 5935</strain>
    </source>
</reference>
<accession>A0AAV9P8C7</accession>
<sequence length="495" mass="53436">MAKKFFSGWEIWEKLVFILACAMVVTVILGSLKLIYAHGRLRKFSAIAEQERVEQSMQRTMSQRSARPESEVVPFGIRAIESGIQVEGLWISRGNTPDPGSENASAASSPVEQSPVKTFNAAVDGQQARSAKADHILSLLRPDFREDLQSRSRTSHDEASEAISKPQRSRYPPLSYAKYEYQPYIACPSQPVRTLEGLDAIHKASTSLRVDEYNTNSDSSHRSSDSTGDIDSISAYAPALFTGQTPSAPKIPSANDLDLLNSRRVFQAAETGQLTPRGRRPGQSASVDLTGLRGPNRLSTSVEGRPSTRSSSSDTGTAAALSSAKIAALPPAVRRSSMPDVTPFTEFCKRTSQDRGPATPRARSRDSALSSQAVSESPVDSAASSPIMLASAGAAELKLPPPKRTSFVKGPSQVVRGHGTGFEILMPGTLNPPMPGDHPMERERAAPPISLQNSSRARSRSEDGKSKLQKKRQPSMDSSSSRSTASRRSRISLFA</sequence>
<evidence type="ECO:0000313" key="4">
    <source>
        <dbReference type="Proteomes" id="UP001337655"/>
    </source>
</evidence>
<dbReference type="Proteomes" id="UP001337655">
    <property type="component" value="Unassembled WGS sequence"/>
</dbReference>
<feature type="compositionally biased region" description="Polar residues" evidence="1">
    <location>
        <begin position="102"/>
        <end position="115"/>
    </location>
</feature>
<dbReference type="EMBL" id="JAVRRT010000010">
    <property type="protein sequence ID" value="KAK5168073.1"/>
    <property type="molecule type" value="Genomic_DNA"/>
</dbReference>
<feature type="compositionally biased region" description="Basic and acidic residues" evidence="1">
    <location>
        <begin position="147"/>
        <end position="159"/>
    </location>
</feature>
<keyword evidence="2" id="KW-1133">Transmembrane helix</keyword>
<feature type="region of interest" description="Disordered" evidence="1">
    <location>
        <begin position="91"/>
        <end position="115"/>
    </location>
</feature>
<keyword evidence="2" id="KW-0472">Membrane</keyword>
<dbReference type="RefSeq" id="XP_064657683.1">
    <property type="nucleotide sequence ID" value="XM_064803882.1"/>
</dbReference>
<protein>
    <submittedName>
        <fullName evidence="3">Uncharacterized protein</fullName>
    </submittedName>
</protein>
<dbReference type="PANTHER" id="PTHR40623:SF2">
    <property type="entry name" value="INTEGRAL MEMBRANE PROTEIN"/>
    <property type="match status" value="1"/>
</dbReference>
<dbReference type="AlphaFoldDB" id="A0AAV9P8C7"/>
<feature type="region of interest" description="Disordered" evidence="1">
    <location>
        <begin position="147"/>
        <end position="169"/>
    </location>
</feature>
<evidence type="ECO:0000313" key="3">
    <source>
        <dbReference type="EMBL" id="KAK5168073.1"/>
    </source>
</evidence>
<feature type="region of interest" description="Disordered" evidence="1">
    <location>
        <begin position="346"/>
        <end position="384"/>
    </location>
</feature>
<proteinExistence type="predicted"/>
<keyword evidence="2" id="KW-0812">Transmembrane</keyword>